<dbReference type="OrthoDB" id="5180013at2"/>
<proteinExistence type="predicted"/>
<dbReference type="Proteomes" id="UP000017842">
    <property type="component" value="Unassembled WGS sequence"/>
</dbReference>
<sequence length="204" mass="22611">MVKGAQQLKTQREDALEPSQPRQVLLFSGHMVDAPDRPIPRFPLEKVPIAEVEIAKVLDQLSTGHEDLALTQGASGGDLIFAEACQMRGVKLQLLQPFPEPEFIERSIASAEGDWYSRYLAVKAKLTQPVLCMPNELNTVITDPFERCNLWLLQTALAYGSEKLRFICLWNGGGSDGPGGTAHLAAEVKKSTGQVIWLDTRRLW</sequence>
<organism evidence="2 3">
    <name type="scientific">Methyloglobulus morosus KoM1</name>
    <dbReference type="NCBI Taxonomy" id="1116472"/>
    <lineage>
        <taxon>Bacteria</taxon>
        <taxon>Pseudomonadati</taxon>
        <taxon>Pseudomonadota</taxon>
        <taxon>Gammaproteobacteria</taxon>
        <taxon>Methylococcales</taxon>
        <taxon>Methylococcaceae</taxon>
        <taxon>Methyloglobulus</taxon>
    </lineage>
</organism>
<dbReference type="EMBL" id="AYLO01000049">
    <property type="protein sequence ID" value="ESS72693.1"/>
    <property type="molecule type" value="Genomic_DNA"/>
</dbReference>
<keyword evidence="3" id="KW-1185">Reference proteome</keyword>
<dbReference type="RefSeq" id="WP_023494282.1">
    <property type="nucleotide sequence ID" value="NZ_AYLO01000049.1"/>
</dbReference>
<protein>
    <submittedName>
        <fullName evidence="2">Tetratricopeptide TPR_2 repeat protein</fullName>
    </submittedName>
</protein>
<reference evidence="2 3" key="1">
    <citation type="journal article" date="2013" name="Genome Announc.">
        <title>Draft Genome Sequence of the Methanotrophic Gammaproteobacterium Methyloglobulus morosus DSM 22980 Strain KoM1.</title>
        <authorList>
            <person name="Poehlein A."/>
            <person name="Deutzmann J.S."/>
            <person name="Daniel R."/>
            <person name="Simeonova D.D."/>
        </authorList>
    </citation>
    <scope>NUCLEOTIDE SEQUENCE [LARGE SCALE GENOMIC DNA]</scope>
    <source>
        <strain evidence="2 3">KoM1</strain>
    </source>
</reference>
<dbReference type="AlphaFoldDB" id="V5C7I7"/>
<feature type="region of interest" description="Disordered" evidence="1">
    <location>
        <begin position="1"/>
        <end position="20"/>
    </location>
</feature>
<dbReference type="STRING" id="1116472.MGMO_50c00090"/>
<name>V5C7I7_9GAMM</name>
<evidence type="ECO:0000313" key="2">
    <source>
        <dbReference type="EMBL" id="ESS72693.1"/>
    </source>
</evidence>
<accession>V5C7I7</accession>
<dbReference type="eggNOG" id="COG0457">
    <property type="taxonomic scope" value="Bacteria"/>
</dbReference>
<evidence type="ECO:0000256" key="1">
    <source>
        <dbReference type="SAM" id="MobiDB-lite"/>
    </source>
</evidence>
<comment type="caution">
    <text evidence="2">The sequence shown here is derived from an EMBL/GenBank/DDBJ whole genome shotgun (WGS) entry which is preliminary data.</text>
</comment>
<gene>
    <name evidence="2" type="ORF">MGMO_50c00090</name>
</gene>
<dbReference type="PATRIC" id="fig|1116472.3.peg.1474"/>
<evidence type="ECO:0000313" key="3">
    <source>
        <dbReference type="Proteomes" id="UP000017842"/>
    </source>
</evidence>